<dbReference type="AlphaFoldDB" id="E5A189"/>
<evidence type="ECO:0000256" key="2">
    <source>
        <dbReference type="ARBA" id="ARBA00022857"/>
    </source>
</evidence>
<keyword evidence="2" id="KW-0521">NADP</keyword>
<keyword evidence="6" id="KW-1185">Reference proteome</keyword>
<dbReference type="Pfam" id="PF11927">
    <property type="entry name" value="HODM_asu-like"/>
    <property type="match status" value="1"/>
</dbReference>
<dbReference type="EMBL" id="FP929131">
    <property type="protein sequence ID" value="CBX97353.1"/>
    <property type="molecule type" value="Genomic_DNA"/>
</dbReference>
<proteinExistence type="inferred from homology"/>
<dbReference type="OrthoDB" id="5043642at2759"/>
<dbReference type="InParanoid" id="E5A189"/>
<dbReference type="Gene3D" id="3.40.50.720">
    <property type="entry name" value="NAD(P)-binding Rossmann-like Domain"/>
    <property type="match status" value="1"/>
</dbReference>
<dbReference type="Pfam" id="PF00106">
    <property type="entry name" value="adh_short"/>
    <property type="match status" value="1"/>
</dbReference>
<dbReference type="PRINTS" id="PR00081">
    <property type="entry name" value="GDHRDH"/>
</dbReference>
<dbReference type="STRING" id="985895.E5A189"/>
<dbReference type="VEuPathDB" id="FungiDB:LEMA_P104840.1"/>
<reference evidence="6" key="1">
    <citation type="journal article" date="2011" name="Nat. Commun.">
        <title>Effector diversification within compartments of the Leptosphaeria maculans genome affected by Repeat-Induced Point mutations.</title>
        <authorList>
            <person name="Rouxel T."/>
            <person name="Grandaubert J."/>
            <person name="Hane J.K."/>
            <person name="Hoede C."/>
            <person name="van de Wouw A.P."/>
            <person name="Couloux A."/>
            <person name="Dominguez V."/>
            <person name="Anthouard V."/>
            <person name="Bally P."/>
            <person name="Bourras S."/>
            <person name="Cozijnsen A.J."/>
            <person name="Ciuffetti L.M."/>
            <person name="Degrave A."/>
            <person name="Dilmaghani A."/>
            <person name="Duret L."/>
            <person name="Fudal I."/>
            <person name="Goodwin S.B."/>
            <person name="Gout L."/>
            <person name="Glaser N."/>
            <person name="Linglin J."/>
            <person name="Kema G.H.J."/>
            <person name="Lapalu N."/>
            <person name="Lawrence C.B."/>
            <person name="May K."/>
            <person name="Meyer M."/>
            <person name="Ollivier B."/>
            <person name="Poulain J."/>
            <person name="Schoch C.L."/>
            <person name="Simon A."/>
            <person name="Spatafora J.W."/>
            <person name="Stachowiak A."/>
            <person name="Turgeon B.G."/>
            <person name="Tyler B.M."/>
            <person name="Vincent D."/>
            <person name="Weissenbach J."/>
            <person name="Amselem J."/>
            <person name="Quesneville H."/>
            <person name="Oliver R.P."/>
            <person name="Wincker P."/>
            <person name="Balesdent M.-H."/>
            <person name="Howlett B.J."/>
        </authorList>
    </citation>
    <scope>NUCLEOTIDE SEQUENCE [LARGE SCALE GENOMIC DNA]</scope>
    <source>
        <strain evidence="6">JN3 / isolate v23.1.3 / race Av1-4-5-6-7-8</strain>
    </source>
</reference>
<evidence type="ECO:0000256" key="4">
    <source>
        <dbReference type="SAM" id="MobiDB-lite"/>
    </source>
</evidence>
<name>E5A189_LEPMJ</name>
<dbReference type="InterPro" id="IPR036291">
    <property type="entry name" value="NAD(P)-bd_dom_sf"/>
</dbReference>
<organism evidence="6">
    <name type="scientific">Leptosphaeria maculans (strain JN3 / isolate v23.1.3 / race Av1-4-5-6-7-8)</name>
    <name type="common">Blackleg fungus</name>
    <name type="synonym">Phoma lingam</name>
    <dbReference type="NCBI Taxonomy" id="985895"/>
    <lineage>
        <taxon>Eukaryota</taxon>
        <taxon>Fungi</taxon>
        <taxon>Dikarya</taxon>
        <taxon>Ascomycota</taxon>
        <taxon>Pezizomycotina</taxon>
        <taxon>Dothideomycetes</taxon>
        <taxon>Pleosporomycetidae</taxon>
        <taxon>Pleosporales</taxon>
        <taxon>Pleosporineae</taxon>
        <taxon>Leptosphaeriaceae</taxon>
        <taxon>Plenodomus</taxon>
        <taxon>Plenodomus lingam/Leptosphaeria maculans species complex</taxon>
    </lineage>
</organism>
<accession>E5A189</accession>
<dbReference type="PANTHER" id="PTHR44229:SF4">
    <property type="entry name" value="15-HYDROXYPROSTAGLANDIN DEHYDROGENASE [NAD(+)]"/>
    <property type="match status" value="1"/>
</dbReference>
<dbReference type="InterPro" id="IPR020904">
    <property type="entry name" value="Sc_DH/Rdtase_CS"/>
</dbReference>
<evidence type="ECO:0000313" key="5">
    <source>
        <dbReference type="EMBL" id="CBX97353.1"/>
    </source>
</evidence>
<dbReference type="GO" id="GO:0016616">
    <property type="term" value="F:oxidoreductase activity, acting on the CH-OH group of donors, NAD or NADP as acceptor"/>
    <property type="evidence" value="ECO:0007669"/>
    <property type="project" value="TreeGrafter"/>
</dbReference>
<dbReference type="PROSITE" id="PS00061">
    <property type="entry name" value="ADH_SHORT"/>
    <property type="match status" value="1"/>
</dbReference>
<dbReference type="SUPFAM" id="SSF51735">
    <property type="entry name" value="NAD(P)-binding Rossmann-fold domains"/>
    <property type="match status" value="1"/>
</dbReference>
<dbReference type="PANTHER" id="PTHR44229">
    <property type="entry name" value="15-HYDROXYPROSTAGLANDIN DEHYDROGENASE [NAD(+)]"/>
    <property type="match status" value="1"/>
</dbReference>
<evidence type="ECO:0000256" key="3">
    <source>
        <dbReference type="ARBA" id="ARBA00023002"/>
    </source>
</evidence>
<evidence type="ECO:0000256" key="1">
    <source>
        <dbReference type="ARBA" id="ARBA00006484"/>
    </source>
</evidence>
<comment type="similarity">
    <text evidence="1">Belongs to the short-chain dehydrogenases/reductases (SDR) family.</text>
</comment>
<dbReference type="eggNOG" id="KOG4169">
    <property type="taxonomic scope" value="Eukaryota"/>
</dbReference>
<feature type="region of interest" description="Disordered" evidence="4">
    <location>
        <begin position="643"/>
        <end position="676"/>
    </location>
</feature>
<dbReference type="Proteomes" id="UP000002668">
    <property type="component" value="Genome"/>
</dbReference>
<dbReference type="InterPro" id="IPR002347">
    <property type="entry name" value="SDR_fam"/>
</dbReference>
<protein>
    <submittedName>
        <fullName evidence="5">Uncharacterized protein</fullName>
    </submittedName>
</protein>
<gene>
    <name evidence="5" type="ORF">LEMA_P104840.1</name>
</gene>
<dbReference type="GO" id="GO:0005737">
    <property type="term" value="C:cytoplasm"/>
    <property type="evidence" value="ECO:0007669"/>
    <property type="project" value="TreeGrafter"/>
</dbReference>
<dbReference type="InterPro" id="IPR021848">
    <property type="entry name" value="HODM_asu-like"/>
</dbReference>
<dbReference type="HOGENOM" id="CLU_284006_0_0_1"/>
<keyword evidence="3" id="KW-0560">Oxidoreductase</keyword>
<evidence type="ECO:0000313" key="6">
    <source>
        <dbReference type="Proteomes" id="UP000002668"/>
    </source>
</evidence>
<sequence>MEFRTNNILLTTNVRTECYKTLSEINHQPKDIGNASVTPQFDEYCQVVRIAGKVEYIDKNADNDLAMITEYHIPFSVTTILLISGASGIGKALTVKLLETGWRVFVADRDCSSVQKLATRQHQRDLVLGFTQCEASSWESQLEAFQKGLDFLKGRIDFVAPIAGIGEKQWIPFSGQSDTLPVGEFAKPDLSVVDVDLTGVLYTISLAVQQFRRQDIAKEKQWQSRGKIGLVASVCGFYCVPALPIYTAAKHALVGLTRSYGKLLQEEGITVNAVAPHVVRTAISSDEFYDKLEAEGLLTPMDGLIEAFGDILSGHGSGQVYECGPQSGSWKLRQGAAYLDEESYTIERGSYTVQGSPYQVRLANDHYHITTPRVTQNQHYYWMVSFAAASPDMGAPAVTRNHQLAPATPERSAGCDTKTGMVSSARSSIVSSFAQVIIRIYLTPHAGYAIVNKARGWEFLPRPGMAFTRGDQINDLPKRPSRAPWWAILKLPTTAKLDPDTGHGQAIKWHAIKICGSMPRALGIHIPYKATARLDRSRFRYLLRFLCFSHRVVVSSPDFQVTTGPRAILAESHRTRQSELPRDSIGLLCHPKSSAVSAPGTMSNDVLLLLGAAFVASTAFFLLQQRRRVTLVDPILNQLTNGRRRVSAAKTPPRSLSPSKKQREPQEPDYSSTFPPSRRFALAETELASKLDVTRTGIAASKPNWTKNVVPLEASYLDMDGSRFTPCEFSINEIKALGNFPDYAALSGVPLPQPYPEFDIKKALPRPYRPFRWMYHQTMSLTKMETDWWLELENTYEERIKQRQQLYAKHGKAVLQALPGSELACKELMEMALQFLCARYPQYFRLDTTKQIFHNGILKTETNLADTPPLHVLLNNIPEDFAIMLRDNKSGFYLFRAGIICSALGWNVASKIGLRLHEIHAPIPDYREKMQFSMDRYFAKMPADKPIQRGSWGLEIDQPLYMPPGDPHEAHRSTQLPNLDLSRCHLRVDWQTLRRLPLSAGVVFNFKALFTPVTEFRDEPFIPGIVLKVLNEGKRSLMEYKNTWHVEHVVKPALEQWHGEQVDRGLVPRDWEPHTLEESPWYPGWEQSWRRKQGF</sequence>